<evidence type="ECO:0000256" key="1">
    <source>
        <dbReference type="ARBA" id="ARBA00004926"/>
    </source>
</evidence>
<dbReference type="OrthoDB" id="5831190at2759"/>
<dbReference type="CDD" id="cd05015">
    <property type="entry name" value="SIS_PGI_1"/>
    <property type="match status" value="1"/>
</dbReference>
<dbReference type="InterPro" id="IPR023096">
    <property type="entry name" value="G6P_Isomerase_C"/>
</dbReference>
<dbReference type="AlphaFoldDB" id="A0A9P4LPM9"/>
<dbReference type="PROSITE" id="PS00765">
    <property type="entry name" value="P_GLUCOSE_ISOMERASE_1"/>
    <property type="match status" value="1"/>
</dbReference>
<dbReference type="InterPro" id="IPR046348">
    <property type="entry name" value="SIS_dom_sf"/>
</dbReference>
<name>A0A9P4LPM9_9PLEO</name>
<dbReference type="InterPro" id="IPR035476">
    <property type="entry name" value="SIS_PGI_1"/>
</dbReference>
<dbReference type="HAMAP" id="MF_00473">
    <property type="entry name" value="G6P_isomerase"/>
    <property type="match status" value="1"/>
</dbReference>
<evidence type="ECO:0000256" key="7">
    <source>
        <dbReference type="ARBA" id="ARBA00023235"/>
    </source>
</evidence>
<dbReference type="NCBIfam" id="NF001211">
    <property type="entry name" value="PRK00179.1"/>
    <property type="match status" value="1"/>
</dbReference>
<dbReference type="PROSITE" id="PS00174">
    <property type="entry name" value="P_GLUCOSE_ISOMERASE_2"/>
    <property type="match status" value="1"/>
</dbReference>
<dbReference type="EC" id="5.3.1.9" evidence="3 10"/>
<dbReference type="Pfam" id="PF00342">
    <property type="entry name" value="PGI"/>
    <property type="match status" value="1"/>
</dbReference>
<reference evidence="11" key="1">
    <citation type="journal article" date="2020" name="Stud. Mycol.">
        <title>101 Dothideomycetes genomes: a test case for predicting lifestyles and emergence of pathogens.</title>
        <authorList>
            <person name="Haridas S."/>
            <person name="Albert R."/>
            <person name="Binder M."/>
            <person name="Bloem J."/>
            <person name="Labutti K."/>
            <person name="Salamov A."/>
            <person name="Andreopoulos B."/>
            <person name="Baker S."/>
            <person name="Barry K."/>
            <person name="Bills G."/>
            <person name="Bluhm B."/>
            <person name="Cannon C."/>
            <person name="Castanera R."/>
            <person name="Culley D."/>
            <person name="Daum C."/>
            <person name="Ezra D."/>
            <person name="Gonzalez J."/>
            <person name="Henrissat B."/>
            <person name="Kuo A."/>
            <person name="Liang C."/>
            <person name="Lipzen A."/>
            <person name="Lutzoni F."/>
            <person name="Magnuson J."/>
            <person name="Mondo S."/>
            <person name="Nolan M."/>
            <person name="Ohm R."/>
            <person name="Pangilinan J."/>
            <person name="Park H.-J."/>
            <person name="Ramirez L."/>
            <person name="Alfaro M."/>
            <person name="Sun H."/>
            <person name="Tritt A."/>
            <person name="Yoshinaga Y."/>
            <person name="Zwiers L.-H."/>
            <person name="Turgeon B."/>
            <person name="Goodwin S."/>
            <person name="Spatafora J."/>
            <person name="Crous P."/>
            <person name="Grigoriev I."/>
        </authorList>
    </citation>
    <scope>NUCLEOTIDE SEQUENCE</scope>
    <source>
        <strain evidence="11">CBS 110217</strain>
    </source>
</reference>
<comment type="pathway">
    <text evidence="1 10">Carbohydrate degradation; glycolysis; D-glyceraldehyde 3-phosphate and glycerone phosphate from D-glucose: step 2/4.</text>
</comment>
<sequence length="551" mass="61241">MPGFAQASDLSAWSALQDHHQKLGKDIVLKEYFKKDPQRFEKFSHIFKNEADGSETLFDFSKNFVTEETLKLLIELAKEAGLEKLRDDMFAGEKINFTEKRAVYHVALRNTSNQPMQVNGESVVEGVNEVLEHMKEFSNQVRSGEWKGYTGKKMNTIVNIGIGGSDLGPVMVSEALKAYADRSLKIHFVSNIDGTHIAEALKDSDPETTLFLIASKTFTTAETVTNANTAKAWFLKSAKQEDIAKHFVALSTNEEEVTKFGIDKKNMFGFSDWVGGRYSVWSAIGLSVALYIGFDNFHQLLAGAHAMDKHFKETPLEKNIPVIGGLLSVWYSDFFGAQTHLVSPFDQYLHRFPAYLQQLSMESNGKAITRSGDYVKYTTGPILFGEPATNAQHSFYQLLHQGTKLIPTDFILAAQSHNPVENNKHQKMLASNFFAQAEALMVGKTPDEVKAEGAPDELVSHKTFLGNRPTTSILADKITPATLGALIVYYEHLTFTEGAIWNINSFDQWGVELGKSLAKKILTELDQDGESNSHDASTSGLINAFKKKSAL</sequence>
<dbReference type="EMBL" id="ML978158">
    <property type="protein sequence ID" value="KAF2035191.1"/>
    <property type="molecule type" value="Genomic_DNA"/>
</dbReference>
<dbReference type="GO" id="GO:0004347">
    <property type="term" value="F:glucose-6-phosphate isomerase activity"/>
    <property type="evidence" value="ECO:0007669"/>
    <property type="project" value="UniProtKB-EC"/>
</dbReference>
<dbReference type="GO" id="GO:0005829">
    <property type="term" value="C:cytosol"/>
    <property type="evidence" value="ECO:0007669"/>
    <property type="project" value="TreeGrafter"/>
</dbReference>
<evidence type="ECO:0000313" key="11">
    <source>
        <dbReference type="EMBL" id="KAF2035191.1"/>
    </source>
</evidence>
<keyword evidence="6 10" id="KW-0324">Glycolysis</keyword>
<keyword evidence="12" id="KW-1185">Reference proteome</keyword>
<dbReference type="GO" id="GO:0006096">
    <property type="term" value="P:glycolytic process"/>
    <property type="evidence" value="ECO:0007669"/>
    <property type="project" value="UniProtKB-KW"/>
</dbReference>
<comment type="function">
    <text evidence="8">In the cytoplasm, catalyzes the conversion of glucose-6-phosphate to fructose-6-phosphate, the second step in glycolysis, and the reverse reaction during gluconeogenesis.</text>
</comment>
<dbReference type="GO" id="GO:0097367">
    <property type="term" value="F:carbohydrate derivative binding"/>
    <property type="evidence" value="ECO:0007669"/>
    <property type="project" value="InterPro"/>
</dbReference>
<dbReference type="FunFam" id="1.10.1390.10:FF:000001">
    <property type="entry name" value="Glucose-6-phosphate isomerase"/>
    <property type="match status" value="1"/>
</dbReference>
<evidence type="ECO:0000313" key="12">
    <source>
        <dbReference type="Proteomes" id="UP000799777"/>
    </source>
</evidence>
<comment type="similarity">
    <text evidence="2 10">Belongs to the GPI family.</text>
</comment>
<evidence type="ECO:0000256" key="2">
    <source>
        <dbReference type="ARBA" id="ARBA00006604"/>
    </source>
</evidence>
<keyword evidence="7 10" id="KW-0413">Isomerase</keyword>
<evidence type="ECO:0000256" key="4">
    <source>
        <dbReference type="ARBA" id="ARBA00018388"/>
    </source>
</evidence>
<dbReference type="InterPro" id="IPR035482">
    <property type="entry name" value="SIS_PGI_2"/>
</dbReference>
<dbReference type="Proteomes" id="UP000799777">
    <property type="component" value="Unassembled WGS sequence"/>
</dbReference>
<proteinExistence type="inferred from homology"/>
<evidence type="ECO:0000256" key="9">
    <source>
        <dbReference type="ARBA" id="ARBA00029321"/>
    </source>
</evidence>
<dbReference type="Gene3D" id="1.10.1390.10">
    <property type="match status" value="1"/>
</dbReference>
<evidence type="ECO:0000256" key="6">
    <source>
        <dbReference type="ARBA" id="ARBA00023152"/>
    </source>
</evidence>
<comment type="caution">
    <text evidence="11">The sequence shown here is derived from an EMBL/GenBank/DDBJ whole genome shotgun (WGS) entry which is preliminary data.</text>
</comment>
<accession>A0A9P4LPM9</accession>
<evidence type="ECO:0000256" key="8">
    <source>
        <dbReference type="ARBA" id="ARBA00024178"/>
    </source>
</evidence>
<dbReference type="SUPFAM" id="SSF53697">
    <property type="entry name" value="SIS domain"/>
    <property type="match status" value="1"/>
</dbReference>
<dbReference type="InterPro" id="IPR001672">
    <property type="entry name" value="G6P_Isomerase"/>
</dbReference>
<dbReference type="PRINTS" id="PR00662">
    <property type="entry name" value="G6PISOMERASE"/>
</dbReference>
<dbReference type="GO" id="GO:0048029">
    <property type="term" value="F:monosaccharide binding"/>
    <property type="evidence" value="ECO:0007669"/>
    <property type="project" value="TreeGrafter"/>
</dbReference>
<evidence type="ECO:0000256" key="5">
    <source>
        <dbReference type="ARBA" id="ARBA00022432"/>
    </source>
</evidence>
<organism evidence="11 12">
    <name type="scientific">Setomelanomma holmii</name>
    <dbReference type="NCBI Taxonomy" id="210430"/>
    <lineage>
        <taxon>Eukaryota</taxon>
        <taxon>Fungi</taxon>
        <taxon>Dikarya</taxon>
        <taxon>Ascomycota</taxon>
        <taxon>Pezizomycotina</taxon>
        <taxon>Dothideomycetes</taxon>
        <taxon>Pleosporomycetidae</taxon>
        <taxon>Pleosporales</taxon>
        <taxon>Pleosporineae</taxon>
        <taxon>Phaeosphaeriaceae</taxon>
        <taxon>Setomelanomma</taxon>
    </lineage>
</organism>
<keyword evidence="5 10" id="KW-0312">Gluconeogenesis</keyword>
<dbReference type="CDD" id="cd05016">
    <property type="entry name" value="SIS_PGI_2"/>
    <property type="match status" value="1"/>
</dbReference>
<dbReference type="GO" id="GO:0006094">
    <property type="term" value="P:gluconeogenesis"/>
    <property type="evidence" value="ECO:0007669"/>
    <property type="project" value="UniProtKB-KW"/>
</dbReference>
<dbReference type="GO" id="GO:0051156">
    <property type="term" value="P:glucose 6-phosphate metabolic process"/>
    <property type="evidence" value="ECO:0007669"/>
    <property type="project" value="TreeGrafter"/>
</dbReference>
<gene>
    <name evidence="11" type="ORF">EK21DRAFT_55165</name>
</gene>
<dbReference type="InterPro" id="IPR018189">
    <property type="entry name" value="Phosphoglucose_isomerase_CS"/>
</dbReference>
<dbReference type="PANTHER" id="PTHR11469:SF1">
    <property type="entry name" value="GLUCOSE-6-PHOSPHATE ISOMERASE"/>
    <property type="match status" value="1"/>
</dbReference>
<protein>
    <recommendedName>
        <fullName evidence="4 10">Glucose-6-phosphate isomerase</fullName>
        <ecNumber evidence="3 10">5.3.1.9</ecNumber>
    </recommendedName>
</protein>
<evidence type="ECO:0000256" key="10">
    <source>
        <dbReference type="RuleBase" id="RU000612"/>
    </source>
</evidence>
<dbReference type="PANTHER" id="PTHR11469">
    <property type="entry name" value="GLUCOSE-6-PHOSPHATE ISOMERASE"/>
    <property type="match status" value="1"/>
</dbReference>
<dbReference type="PROSITE" id="PS51463">
    <property type="entry name" value="P_GLUCOSE_ISOMERASE_3"/>
    <property type="match status" value="1"/>
</dbReference>
<dbReference type="FunFam" id="3.40.50.10490:FF:000004">
    <property type="entry name" value="Glucose-6-phosphate isomerase"/>
    <property type="match status" value="1"/>
</dbReference>
<dbReference type="Gene3D" id="3.40.50.10490">
    <property type="entry name" value="Glucose-6-phosphate isomerase like protein, domain 1"/>
    <property type="match status" value="2"/>
</dbReference>
<comment type="catalytic activity">
    <reaction evidence="9 10">
        <text>alpha-D-glucose 6-phosphate = beta-D-fructose 6-phosphate</text>
        <dbReference type="Rhea" id="RHEA:11816"/>
        <dbReference type="ChEBI" id="CHEBI:57634"/>
        <dbReference type="ChEBI" id="CHEBI:58225"/>
        <dbReference type="EC" id="5.3.1.9"/>
    </reaction>
</comment>
<evidence type="ECO:0000256" key="3">
    <source>
        <dbReference type="ARBA" id="ARBA00011952"/>
    </source>
</evidence>